<evidence type="ECO:0000256" key="2">
    <source>
        <dbReference type="ARBA" id="ARBA00037999"/>
    </source>
</evidence>
<dbReference type="Gene3D" id="3.90.1150.10">
    <property type="entry name" value="Aspartate Aminotransferase, domain 1"/>
    <property type="match status" value="1"/>
</dbReference>
<evidence type="ECO:0000313" key="6">
    <source>
        <dbReference type="EMBL" id="CUO25821.1"/>
    </source>
</evidence>
<dbReference type="PIRSF" id="PIRSF000390">
    <property type="entry name" value="PLP_StrS"/>
    <property type="match status" value="1"/>
</dbReference>
<dbReference type="GO" id="GO:0099620">
    <property type="term" value="F:UDP-4-amino-4-deoxy-L-arabinose aminotransferase"/>
    <property type="evidence" value="ECO:0007669"/>
    <property type="project" value="UniProtKB-EC"/>
</dbReference>
<protein>
    <submittedName>
        <fullName evidence="6">Erythromycin biosynthesis sensory transduction protein EryC</fullName>
        <ecNumber evidence="6">2.6.1.87</ecNumber>
    </submittedName>
</protein>
<evidence type="ECO:0000256" key="4">
    <source>
        <dbReference type="PIRSR" id="PIRSR000390-2"/>
    </source>
</evidence>
<dbReference type="InterPro" id="IPR015421">
    <property type="entry name" value="PyrdxlP-dep_Trfase_major"/>
</dbReference>
<comment type="similarity">
    <text evidence="2 5">Belongs to the DegT/DnrJ/EryC1 family.</text>
</comment>
<reference evidence="6 7" key="1">
    <citation type="submission" date="2015-09" db="EMBL/GenBank/DDBJ databases">
        <authorList>
            <consortium name="Pathogen Informatics"/>
        </authorList>
    </citation>
    <scope>NUCLEOTIDE SEQUENCE [LARGE SCALE GENOMIC DNA]</scope>
    <source>
        <strain evidence="6 7">2789STDY5834856</strain>
    </source>
</reference>
<dbReference type="OrthoDB" id="9810913at2"/>
<dbReference type="FunFam" id="3.40.640.10:FF:000089">
    <property type="entry name" value="Aminotransferase, DegT/DnrJ/EryC1/StrS family"/>
    <property type="match status" value="1"/>
</dbReference>
<dbReference type="Pfam" id="PF01041">
    <property type="entry name" value="DegT_DnrJ_EryC1"/>
    <property type="match status" value="1"/>
</dbReference>
<keyword evidence="6" id="KW-0032">Aminotransferase</keyword>
<sequence>MLVPFTSFKAMHGEIRDELVRGFESVLDSQWFIMGEQLKRFEEEYAKFCGTKYCVGVASGLDALRIILMAYGIKEDDEVIVPANTYIATALAVNFVGAKPIFIEPDIKTLNIDSTLIEEKITSKTKAIIVVHLYGRVVNMDDIIKIANKYNLKVIEDAAQAHGAYFKEKRVGNLGDAAAFSFYPGKNLGALGDGGAITTNDKDVANKAYSIRNYGSNKKYYNEIKGLNSRLDELQAALLLVKLSKLDIWTRERREIAEKYYNGIQNDRIKLPLKAKNDENVYHIFPVFCDERDRLKDYLISNGIETLIHYPIPIHLQKAYSELKYKVGDFKITESVSSEELSIPLFIGMKDEEIEYVIGILNKFR</sequence>
<dbReference type="PANTHER" id="PTHR30244">
    <property type="entry name" value="TRANSAMINASE"/>
    <property type="match status" value="1"/>
</dbReference>
<feature type="modified residue" description="N6-(pyridoxal phosphate)lysine" evidence="4">
    <location>
        <position position="186"/>
    </location>
</feature>
<feature type="active site" description="Proton acceptor" evidence="3">
    <location>
        <position position="186"/>
    </location>
</feature>
<organism evidence="6 7">
    <name type="scientific">Clostridium disporicum</name>
    <dbReference type="NCBI Taxonomy" id="84024"/>
    <lineage>
        <taxon>Bacteria</taxon>
        <taxon>Bacillati</taxon>
        <taxon>Bacillota</taxon>
        <taxon>Clostridia</taxon>
        <taxon>Eubacteriales</taxon>
        <taxon>Clostridiaceae</taxon>
        <taxon>Clostridium</taxon>
    </lineage>
</organism>
<dbReference type="EC" id="2.6.1.87" evidence="6"/>
<dbReference type="Proteomes" id="UP000095594">
    <property type="component" value="Unassembled WGS sequence"/>
</dbReference>
<dbReference type="InterPro" id="IPR000653">
    <property type="entry name" value="DegT/StrS_aminotransferase"/>
</dbReference>
<gene>
    <name evidence="6" type="primary">eryC</name>
    <name evidence="6" type="ORF">ERS852471_01218</name>
</gene>
<name>A0A174DJT1_9CLOT</name>
<dbReference type="GO" id="GO:0030170">
    <property type="term" value="F:pyridoxal phosphate binding"/>
    <property type="evidence" value="ECO:0007669"/>
    <property type="project" value="UniProtKB-ARBA"/>
</dbReference>
<dbReference type="GO" id="GO:0000271">
    <property type="term" value="P:polysaccharide biosynthetic process"/>
    <property type="evidence" value="ECO:0007669"/>
    <property type="project" value="TreeGrafter"/>
</dbReference>
<dbReference type="InterPro" id="IPR015422">
    <property type="entry name" value="PyrdxlP-dep_Trfase_small"/>
</dbReference>
<keyword evidence="6" id="KW-0808">Transferase</keyword>
<proteinExistence type="inferred from homology"/>
<dbReference type="SUPFAM" id="SSF53383">
    <property type="entry name" value="PLP-dependent transferases"/>
    <property type="match status" value="1"/>
</dbReference>
<evidence type="ECO:0000256" key="3">
    <source>
        <dbReference type="PIRSR" id="PIRSR000390-1"/>
    </source>
</evidence>
<dbReference type="CDD" id="cd00616">
    <property type="entry name" value="AHBA_syn"/>
    <property type="match status" value="1"/>
</dbReference>
<evidence type="ECO:0000256" key="5">
    <source>
        <dbReference type="RuleBase" id="RU004508"/>
    </source>
</evidence>
<dbReference type="Gene3D" id="3.40.640.10">
    <property type="entry name" value="Type I PLP-dependent aspartate aminotransferase-like (Major domain)"/>
    <property type="match status" value="1"/>
</dbReference>
<dbReference type="AlphaFoldDB" id="A0A174DJT1"/>
<dbReference type="InterPro" id="IPR015424">
    <property type="entry name" value="PyrdxlP-dep_Trfase"/>
</dbReference>
<evidence type="ECO:0000313" key="7">
    <source>
        <dbReference type="Proteomes" id="UP000095594"/>
    </source>
</evidence>
<dbReference type="RefSeq" id="WP_055264737.1">
    <property type="nucleotide sequence ID" value="NZ_CABIXQ010000007.1"/>
</dbReference>
<keyword evidence="1 4" id="KW-0663">Pyridoxal phosphate</keyword>
<evidence type="ECO:0000256" key="1">
    <source>
        <dbReference type="ARBA" id="ARBA00022898"/>
    </source>
</evidence>
<dbReference type="PANTHER" id="PTHR30244:SF36">
    <property type="entry name" value="3-OXO-GLUCOSE-6-PHOSPHATE:GLUTAMATE AMINOTRANSFERASE"/>
    <property type="match status" value="1"/>
</dbReference>
<dbReference type="EMBL" id="CYZX01000007">
    <property type="protein sequence ID" value="CUO25821.1"/>
    <property type="molecule type" value="Genomic_DNA"/>
</dbReference>
<accession>A0A174DJT1</accession>